<comment type="catalytic activity">
    <reaction evidence="5">
        <text>D-erythro-1-(imidazol-4-yl)glycerol 3-phosphate = 3-(imidazol-4-yl)-2-oxopropyl phosphate + H2O</text>
        <dbReference type="Rhea" id="RHEA:11040"/>
        <dbReference type="ChEBI" id="CHEBI:15377"/>
        <dbReference type="ChEBI" id="CHEBI:57766"/>
        <dbReference type="ChEBI" id="CHEBI:58278"/>
        <dbReference type="EC" id="4.2.1.19"/>
    </reaction>
</comment>
<dbReference type="GO" id="GO:0005737">
    <property type="term" value="C:cytoplasm"/>
    <property type="evidence" value="ECO:0007669"/>
    <property type="project" value="UniProtKB-SubCell"/>
</dbReference>
<dbReference type="PANTHER" id="PTHR23133">
    <property type="entry name" value="IMIDAZOLEGLYCEROL-PHOSPHATE DEHYDRATASE HIS7"/>
    <property type="match status" value="1"/>
</dbReference>
<dbReference type="Gene3D" id="3.30.230.40">
    <property type="entry name" value="Imidazole glycerol phosphate dehydratase, domain 1"/>
    <property type="match status" value="2"/>
</dbReference>
<gene>
    <name evidence="5" type="primary">hisB</name>
    <name evidence="6" type="ORF">HYR64_05275</name>
</gene>
<keyword evidence="2 5" id="KW-0028">Amino-acid biosynthesis</keyword>
<sequence length="199" mass="22160">MRYAEIEREYEDIRVRVTLNLDGGARRELIHNFARDISTGIGFFDHMLTQFAFWGEMDLGTICEGSLHIDDHQTVEEVGGAIGQAIAQAISGEPTKRYGSVHTPMDDALVLAVVEVSGRGELFWDVPFTRERIGNLSTEGVREFFRALAHNSGLTIHLRKIAGVNDHHLCEAAFKAFGFAVQEATRLAEPGVHSHKSRE</sequence>
<comment type="similarity">
    <text evidence="5">Belongs to the imidazoleglycerol-phosphate dehydratase family.</text>
</comment>
<comment type="pathway">
    <text evidence="1 5">Amino-acid biosynthesis; L-histidine biosynthesis; L-histidine from 5-phospho-alpha-D-ribose 1-diphosphate: step 6/9.</text>
</comment>
<keyword evidence="4 5" id="KW-0456">Lyase</keyword>
<protein>
    <recommendedName>
        <fullName evidence="5">Imidazoleglycerol-phosphate dehydratase</fullName>
        <shortName evidence="5">IGPD</shortName>
        <ecNumber evidence="5">4.2.1.19</ecNumber>
    </recommendedName>
</protein>
<dbReference type="InterPro" id="IPR038494">
    <property type="entry name" value="IGPD_sf"/>
</dbReference>
<dbReference type="Proteomes" id="UP000727962">
    <property type="component" value="Unassembled WGS sequence"/>
</dbReference>
<name>A0A931LS70_FIMGI</name>
<keyword evidence="5" id="KW-0963">Cytoplasm</keyword>
<dbReference type="InterPro" id="IPR020565">
    <property type="entry name" value="ImidazoleglycerP_deHydtase_CS"/>
</dbReference>
<dbReference type="PANTHER" id="PTHR23133:SF2">
    <property type="entry name" value="IMIDAZOLEGLYCEROL-PHOSPHATE DEHYDRATASE"/>
    <property type="match status" value="1"/>
</dbReference>
<reference evidence="6" key="1">
    <citation type="submission" date="2020-07" db="EMBL/GenBank/DDBJ databases">
        <title>Huge and variable diversity of episymbiotic CPR bacteria and DPANN archaea in groundwater ecosystems.</title>
        <authorList>
            <person name="He C.Y."/>
            <person name="Keren R."/>
            <person name="Whittaker M."/>
            <person name="Farag I.F."/>
            <person name="Doudna J."/>
            <person name="Cate J.H.D."/>
            <person name="Banfield J.F."/>
        </authorList>
    </citation>
    <scope>NUCLEOTIDE SEQUENCE</scope>
    <source>
        <strain evidence="6">NC_groundwater_17_Pr7_B-0.1um_64_12</strain>
    </source>
</reference>
<evidence type="ECO:0000313" key="7">
    <source>
        <dbReference type="Proteomes" id="UP000727962"/>
    </source>
</evidence>
<proteinExistence type="inferred from homology"/>
<dbReference type="SUPFAM" id="SSF54211">
    <property type="entry name" value="Ribosomal protein S5 domain 2-like"/>
    <property type="match status" value="2"/>
</dbReference>
<dbReference type="AlphaFoldDB" id="A0A931LS70"/>
<dbReference type="HAMAP" id="MF_00076">
    <property type="entry name" value="HisB"/>
    <property type="match status" value="1"/>
</dbReference>
<dbReference type="FunFam" id="3.30.230.40:FF:000003">
    <property type="entry name" value="Imidazoleglycerol-phosphate dehydratase HisB"/>
    <property type="match status" value="1"/>
</dbReference>
<evidence type="ECO:0000256" key="1">
    <source>
        <dbReference type="ARBA" id="ARBA00005047"/>
    </source>
</evidence>
<dbReference type="Pfam" id="PF00475">
    <property type="entry name" value="IGPD"/>
    <property type="match status" value="1"/>
</dbReference>
<evidence type="ECO:0000256" key="5">
    <source>
        <dbReference type="HAMAP-Rule" id="MF_00076"/>
    </source>
</evidence>
<dbReference type="EC" id="4.2.1.19" evidence="5"/>
<organism evidence="6 7">
    <name type="scientific">Fimbriimonas ginsengisoli</name>
    <dbReference type="NCBI Taxonomy" id="1005039"/>
    <lineage>
        <taxon>Bacteria</taxon>
        <taxon>Bacillati</taxon>
        <taxon>Armatimonadota</taxon>
        <taxon>Fimbriimonadia</taxon>
        <taxon>Fimbriimonadales</taxon>
        <taxon>Fimbriimonadaceae</taxon>
        <taxon>Fimbriimonas</taxon>
    </lineage>
</organism>
<evidence type="ECO:0000313" key="6">
    <source>
        <dbReference type="EMBL" id="MBI1756500.1"/>
    </source>
</evidence>
<evidence type="ECO:0000256" key="2">
    <source>
        <dbReference type="ARBA" id="ARBA00022605"/>
    </source>
</evidence>
<dbReference type="EMBL" id="JACOSL010000032">
    <property type="protein sequence ID" value="MBI1756500.1"/>
    <property type="molecule type" value="Genomic_DNA"/>
</dbReference>
<dbReference type="InterPro" id="IPR000807">
    <property type="entry name" value="ImidazoleglycerolP_deHydtase"/>
</dbReference>
<evidence type="ECO:0000256" key="3">
    <source>
        <dbReference type="ARBA" id="ARBA00023102"/>
    </source>
</evidence>
<comment type="caution">
    <text evidence="6">The sequence shown here is derived from an EMBL/GenBank/DDBJ whole genome shotgun (WGS) entry which is preliminary data.</text>
</comment>
<dbReference type="GO" id="GO:0004424">
    <property type="term" value="F:imidazoleglycerol-phosphate dehydratase activity"/>
    <property type="evidence" value="ECO:0007669"/>
    <property type="project" value="UniProtKB-UniRule"/>
</dbReference>
<dbReference type="PROSITE" id="PS00955">
    <property type="entry name" value="IGP_DEHYDRATASE_2"/>
    <property type="match status" value="1"/>
</dbReference>
<accession>A0A931LS70</accession>
<dbReference type="GO" id="GO:0000105">
    <property type="term" value="P:L-histidine biosynthetic process"/>
    <property type="evidence" value="ECO:0007669"/>
    <property type="project" value="UniProtKB-UniRule"/>
</dbReference>
<evidence type="ECO:0000256" key="4">
    <source>
        <dbReference type="ARBA" id="ARBA00023239"/>
    </source>
</evidence>
<keyword evidence="3 5" id="KW-0368">Histidine biosynthesis</keyword>
<dbReference type="CDD" id="cd07914">
    <property type="entry name" value="IGPD"/>
    <property type="match status" value="1"/>
</dbReference>
<comment type="subcellular location">
    <subcellularLocation>
        <location evidence="5">Cytoplasm</location>
    </subcellularLocation>
</comment>
<dbReference type="InterPro" id="IPR020568">
    <property type="entry name" value="Ribosomal_Su5_D2-typ_SF"/>
</dbReference>